<dbReference type="Gene3D" id="1.20.5.4130">
    <property type="match status" value="1"/>
</dbReference>
<dbReference type="Pfam" id="PF00931">
    <property type="entry name" value="NB-ARC"/>
    <property type="match status" value="1"/>
</dbReference>
<reference evidence="8" key="1">
    <citation type="journal article" date="2017" name="Nature">
        <title>The genome of Chenopodium quinoa.</title>
        <authorList>
            <person name="Jarvis D.E."/>
            <person name="Ho Y.S."/>
            <person name="Lightfoot D.J."/>
            <person name="Schmoeckel S.M."/>
            <person name="Li B."/>
            <person name="Borm T.J.A."/>
            <person name="Ohyanagi H."/>
            <person name="Mineta K."/>
            <person name="Michell C.T."/>
            <person name="Saber N."/>
            <person name="Kharbatia N.M."/>
            <person name="Rupper R.R."/>
            <person name="Sharp A.R."/>
            <person name="Dally N."/>
            <person name="Boughton B.A."/>
            <person name="Woo Y.H."/>
            <person name="Gao G."/>
            <person name="Schijlen E.G.W.M."/>
            <person name="Guo X."/>
            <person name="Momin A.A."/>
            <person name="Negrao S."/>
            <person name="Al-Babili S."/>
            <person name="Gehring C."/>
            <person name="Roessner U."/>
            <person name="Jung C."/>
            <person name="Murphy K."/>
            <person name="Arold S.T."/>
            <person name="Gojobori T."/>
            <person name="van der Linden C.G."/>
            <person name="van Loo E.N."/>
            <person name="Jellen E.N."/>
            <person name="Maughan P.J."/>
            <person name="Tester M."/>
        </authorList>
    </citation>
    <scope>NUCLEOTIDE SEQUENCE [LARGE SCALE GENOMIC DNA]</scope>
    <source>
        <strain evidence="8">cv. PI 614886</strain>
    </source>
</reference>
<dbReference type="Pfam" id="PF23598">
    <property type="entry name" value="LRR_14"/>
    <property type="match status" value="1"/>
</dbReference>
<evidence type="ECO:0000256" key="3">
    <source>
        <dbReference type="ARBA" id="ARBA00022821"/>
    </source>
</evidence>
<dbReference type="Pfam" id="PF23559">
    <property type="entry name" value="WHD_DRP"/>
    <property type="match status" value="1"/>
</dbReference>
<evidence type="ECO:0000259" key="4">
    <source>
        <dbReference type="Pfam" id="PF00931"/>
    </source>
</evidence>
<evidence type="ECO:0000259" key="7">
    <source>
        <dbReference type="Pfam" id="PF23598"/>
    </source>
</evidence>
<dbReference type="InterPro" id="IPR041118">
    <property type="entry name" value="Rx_N"/>
</dbReference>
<dbReference type="FunFam" id="1.10.10.10:FF:000322">
    <property type="entry name" value="Probable disease resistance protein At1g63360"/>
    <property type="match status" value="1"/>
</dbReference>
<dbReference type="InterPro" id="IPR042197">
    <property type="entry name" value="Apaf_helical"/>
</dbReference>
<feature type="domain" description="Disease resistance protein winged helix" evidence="6">
    <location>
        <begin position="400"/>
        <end position="477"/>
    </location>
</feature>
<dbReference type="Gene3D" id="1.10.10.10">
    <property type="entry name" value="Winged helix-like DNA-binding domain superfamily/Winged helix DNA-binding domain"/>
    <property type="match status" value="1"/>
</dbReference>
<dbReference type="InterPro" id="IPR058922">
    <property type="entry name" value="WHD_DRP"/>
</dbReference>
<dbReference type="InterPro" id="IPR038005">
    <property type="entry name" value="RX-like_CC"/>
</dbReference>
<dbReference type="Gene3D" id="1.10.8.430">
    <property type="entry name" value="Helical domain of apoptotic protease-activating factors"/>
    <property type="match status" value="1"/>
</dbReference>
<feature type="domain" description="NB-ARC" evidence="4">
    <location>
        <begin position="153"/>
        <end position="314"/>
    </location>
</feature>
<sequence>MAESVVCLALEKLAALLTAEAELLGSLPRDVRDLQMELGTIKVVLNNAEEKAEEDDTINEWLMQVQTVAYDIEDVIDEFLLLKQQQKLPLRQSYQMISRIRRWLAAEGNDINSAPQRRTLIKSVMNNCKILEFPPSSWMTPRLLELKIVRKNLKLQDHFVIAVVAMGGIGKTTLVRKVYEEVIENTCFDVYAWVTVSQSYKRRDLLMTLFNQVHNEPLVEVDASDEVTICKLRNHLKKMSYIIVFDDVWDTELWRLLKAVLPSNNKDSRILMTTRENNIAQEWEVSLGGGCVYDLEPLPKKEAWDLFTYKVFGKGRCPQDLEESARYMVEKCKGWPLAIVAIAGLLSTKKKNLSEWNKVHNGIGAELGSNPRFSSTKRMLLLSYHELPYHLKPCILYFSMFPEDSPVSENRLVRLWIAEGFVQNQKGKTLEEVAEDYLNELVNRNLVEVDVEDERLLPIGTKRIKSYKVHDILREMIIIPKSENLGFCLHLTKESNFSSTKLFRRFSINQDFANKSVLEVLNSSSTRSLLSLSNLKIASESYFNPLLRVARLLKVSDLENAHIDHAPEELGILQHLQYLCLRLTNIQVLPKSVGKLRNLQTLDLKLPFIVELPKELAHCHKLRHLLAYPREFNFANTTSTVDGLWHLKQLRSLRITKLRKEHGRPLCCAMEEMKHIRSLSIGSMSYDEVLDIQYITTPPPLLERLYLHGLLEKLPEWIGKLNSLTSLHLYYSRLKEDPLPILQGLRYLVELTLEDAYVGEKLDFGLTSFSKLVRLNLYKLNNLESIVGPLPSLQYGDVDVCPKLQNHSESIRALMMPNRLRRIRAHAQVTRAKILFEAANDRKLPTIG</sequence>
<dbReference type="GO" id="GO:0043531">
    <property type="term" value="F:ADP binding"/>
    <property type="evidence" value="ECO:0007669"/>
    <property type="project" value="InterPro"/>
</dbReference>
<reference evidence="8" key="2">
    <citation type="submission" date="2021-03" db="UniProtKB">
        <authorList>
            <consortium name="EnsemblPlants"/>
        </authorList>
    </citation>
    <scope>IDENTIFICATION</scope>
</reference>
<keyword evidence="1" id="KW-0677">Repeat</keyword>
<dbReference type="InterPro" id="IPR044974">
    <property type="entry name" value="Disease_R_plants"/>
</dbReference>
<evidence type="ECO:0000313" key="8">
    <source>
        <dbReference type="EnsemblPlants" id="AUR62019550-RA:cds"/>
    </source>
</evidence>
<dbReference type="Gramene" id="AUR62019550-RA">
    <property type="protein sequence ID" value="AUR62019550-RA:cds"/>
    <property type="gene ID" value="AUR62019550"/>
</dbReference>
<evidence type="ECO:0000256" key="2">
    <source>
        <dbReference type="ARBA" id="ARBA00022741"/>
    </source>
</evidence>
<dbReference type="OMA" id="RENNIAQ"/>
<dbReference type="AlphaFoldDB" id="A0A803LVP9"/>
<dbReference type="InterPro" id="IPR055414">
    <property type="entry name" value="LRR_R13L4/SHOC2-like"/>
</dbReference>
<evidence type="ECO:0000259" key="6">
    <source>
        <dbReference type="Pfam" id="PF23559"/>
    </source>
</evidence>
<keyword evidence="9" id="KW-1185">Reference proteome</keyword>
<dbReference type="InterPro" id="IPR002182">
    <property type="entry name" value="NB-ARC"/>
</dbReference>
<dbReference type="InterPro" id="IPR036388">
    <property type="entry name" value="WH-like_DNA-bd_sf"/>
</dbReference>
<dbReference type="EnsemblPlants" id="AUR62019550-RA">
    <property type="protein sequence ID" value="AUR62019550-RA:cds"/>
    <property type="gene ID" value="AUR62019550"/>
</dbReference>
<feature type="domain" description="Disease resistance N-terminal" evidence="5">
    <location>
        <begin position="5"/>
        <end position="91"/>
    </location>
</feature>
<protein>
    <submittedName>
        <fullName evidence="8">Uncharacterized protein</fullName>
    </submittedName>
</protein>
<keyword evidence="3" id="KW-0611">Plant defense</keyword>
<dbReference type="InterPro" id="IPR032675">
    <property type="entry name" value="LRR_dom_sf"/>
</dbReference>
<dbReference type="GO" id="GO:0098542">
    <property type="term" value="P:defense response to other organism"/>
    <property type="evidence" value="ECO:0007669"/>
    <property type="project" value="TreeGrafter"/>
</dbReference>
<dbReference type="InterPro" id="IPR027417">
    <property type="entry name" value="P-loop_NTPase"/>
</dbReference>
<evidence type="ECO:0000259" key="5">
    <source>
        <dbReference type="Pfam" id="PF18052"/>
    </source>
</evidence>
<dbReference type="PANTHER" id="PTHR23155:SF1205">
    <property type="entry name" value="DISEASE RESISTANCE PROTEIN RPM1"/>
    <property type="match status" value="1"/>
</dbReference>
<proteinExistence type="predicted"/>
<accession>A0A803LVP9</accession>
<keyword evidence="2" id="KW-0547">Nucleotide-binding</keyword>
<dbReference type="PRINTS" id="PR00364">
    <property type="entry name" value="DISEASERSIST"/>
</dbReference>
<dbReference type="SUPFAM" id="SSF52058">
    <property type="entry name" value="L domain-like"/>
    <property type="match status" value="1"/>
</dbReference>
<dbReference type="Proteomes" id="UP000596660">
    <property type="component" value="Unplaced"/>
</dbReference>
<evidence type="ECO:0000313" key="9">
    <source>
        <dbReference type="Proteomes" id="UP000596660"/>
    </source>
</evidence>
<dbReference type="PANTHER" id="PTHR23155">
    <property type="entry name" value="DISEASE RESISTANCE PROTEIN RP"/>
    <property type="match status" value="1"/>
</dbReference>
<evidence type="ECO:0000256" key="1">
    <source>
        <dbReference type="ARBA" id="ARBA00022737"/>
    </source>
</evidence>
<dbReference type="Gene3D" id="3.40.50.300">
    <property type="entry name" value="P-loop containing nucleotide triphosphate hydrolases"/>
    <property type="match status" value="1"/>
</dbReference>
<dbReference type="CDD" id="cd14798">
    <property type="entry name" value="RX-CC_like"/>
    <property type="match status" value="1"/>
</dbReference>
<dbReference type="Pfam" id="PF18052">
    <property type="entry name" value="Rx_N"/>
    <property type="match status" value="1"/>
</dbReference>
<dbReference type="SUPFAM" id="SSF52540">
    <property type="entry name" value="P-loop containing nucleoside triphosphate hydrolases"/>
    <property type="match status" value="1"/>
</dbReference>
<organism evidence="8 9">
    <name type="scientific">Chenopodium quinoa</name>
    <name type="common">Quinoa</name>
    <dbReference type="NCBI Taxonomy" id="63459"/>
    <lineage>
        <taxon>Eukaryota</taxon>
        <taxon>Viridiplantae</taxon>
        <taxon>Streptophyta</taxon>
        <taxon>Embryophyta</taxon>
        <taxon>Tracheophyta</taxon>
        <taxon>Spermatophyta</taxon>
        <taxon>Magnoliopsida</taxon>
        <taxon>eudicotyledons</taxon>
        <taxon>Gunneridae</taxon>
        <taxon>Pentapetalae</taxon>
        <taxon>Caryophyllales</taxon>
        <taxon>Chenopodiaceae</taxon>
        <taxon>Chenopodioideae</taxon>
        <taxon>Atripliceae</taxon>
        <taxon>Chenopodium</taxon>
    </lineage>
</organism>
<dbReference type="Gene3D" id="3.80.10.10">
    <property type="entry name" value="Ribonuclease Inhibitor"/>
    <property type="match status" value="1"/>
</dbReference>
<name>A0A803LVP9_CHEQI</name>
<feature type="domain" description="Disease resistance R13L4/SHOC-2-like LRR" evidence="7">
    <location>
        <begin position="553"/>
        <end position="799"/>
    </location>
</feature>